<accession>L0H2F5</accession>
<evidence type="ECO:0000313" key="1">
    <source>
        <dbReference type="EMBL" id="AGA92232.1"/>
    </source>
</evidence>
<dbReference type="eggNOG" id="COG5285">
    <property type="taxonomic scope" value="Bacteria"/>
</dbReference>
<dbReference type="KEGG" id="tmb:Thimo_3576"/>
<evidence type="ECO:0000313" key="2">
    <source>
        <dbReference type="Proteomes" id="UP000010816"/>
    </source>
</evidence>
<dbReference type="GO" id="GO:0016706">
    <property type="term" value="F:2-oxoglutarate-dependent dioxygenase activity"/>
    <property type="evidence" value="ECO:0007669"/>
    <property type="project" value="UniProtKB-ARBA"/>
</dbReference>
<keyword evidence="2" id="KW-1185">Reference proteome</keyword>
<dbReference type="HOGENOM" id="CLU_921142_0_0_6"/>
<keyword evidence="1" id="KW-0223">Dioxygenase</keyword>
<dbReference type="Pfam" id="PF05721">
    <property type="entry name" value="PhyH"/>
    <property type="match status" value="1"/>
</dbReference>
<dbReference type="AlphaFoldDB" id="L0H2F5"/>
<dbReference type="SUPFAM" id="SSF51197">
    <property type="entry name" value="Clavaminate synthase-like"/>
    <property type="match status" value="1"/>
</dbReference>
<dbReference type="Gene3D" id="2.60.120.620">
    <property type="entry name" value="q2cbj1_9rhob like domain"/>
    <property type="match status" value="1"/>
</dbReference>
<name>L0H2F5_9GAMM</name>
<protein>
    <submittedName>
        <fullName evidence="1">Phytanoyl-CoA dioxygenase (PhyH)</fullName>
    </submittedName>
</protein>
<dbReference type="OrthoDB" id="7593462at2"/>
<dbReference type="Proteomes" id="UP000010816">
    <property type="component" value="Chromosome"/>
</dbReference>
<reference evidence="1 2" key="1">
    <citation type="submission" date="2011-09" db="EMBL/GenBank/DDBJ databases">
        <title>Complete sequence of chromosome of Thioflavicoccus mobilis 8321.</title>
        <authorList>
            <consortium name="US DOE Joint Genome Institute"/>
            <person name="Lucas S."/>
            <person name="Han J."/>
            <person name="Lapidus A."/>
            <person name="Cheng J.-F."/>
            <person name="Goodwin L."/>
            <person name="Pitluck S."/>
            <person name="Peters L."/>
            <person name="Ovchinnikova G."/>
            <person name="Lu M."/>
            <person name="Detter J.C."/>
            <person name="Han C."/>
            <person name="Tapia R."/>
            <person name="Land M."/>
            <person name="Hauser L."/>
            <person name="Kyrpides N."/>
            <person name="Ivanova N."/>
            <person name="Pagani I."/>
            <person name="Vogl K."/>
            <person name="Liu Z."/>
            <person name="Imhoff J."/>
            <person name="Thiel V."/>
            <person name="Frigaard N.-U."/>
            <person name="Bryant D."/>
            <person name="Woyke T."/>
        </authorList>
    </citation>
    <scope>NUCLEOTIDE SEQUENCE [LARGE SCALE GENOMIC DNA]</scope>
    <source>
        <strain evidence="1 2">8321</strain>
    </source>
</reference>
<organism evidence="1 2">
    <name type="scientific">Thioflavicoccus mobilis 8321</name>
    <dbReference type="NCBI Taxonomy" id="765912"/>
    <lineage>
        <taxon>Bacteria</taxon>
        <taxon>Pseudomonadati</taxon>
        <taxon>Pseudomonadota</taxon>
        <taxon>Gammaproteobacteria</taxon>
        <taxon>Chromatiales</taxon>
        <taxon>Chromatiaceae</taxon>
        <taxon>Thioflavicoccus</taxon>
    </lineage>
</organism>
<dbReference type="STRING" id="765912.Thimo_3576"/>
<dbReference type="RefSeq" id="WP_015282357.1">
    <property type="nucleotide sequence ID" value="NC_019940.1"/>
</dbReference>
<dbReference type="EMBL" id="CP003051">
    <property type="protein sequence ID" value="AGA92232.1"/>
    <property type="molecule type" value="Genomic_DNA"/>
</dbReference>
<keyword evidence="1" id="KW-0560">Oxidoreductase</keyword>
<proteinExistence type="predicted"/>
<sequence length="302" mass="32565">MKGNGELAALLGSARGWGSRESVDPESVRRRFDELGAVVVRDVVPAPALHWAGDAVDRFINEQLAACEPSEGAAVIHHGARRFVIAVNKVGANLGAVPLYLMGLPSVSAAVTAVCGPDAVCTHDWMVVKNGGDGCEVGWHQDFVHDGSHSAVNVGIYLDDAGQDGVRFIPGLRKGAEDVRLLRGRFSYDSPELISPKVSAGDLTLHDVLLVHGSPVLARGRRRTLYLEFRAPEMLTGHSTMTPEYVAARRQLFDTAQRLTLRLGQSPEGDPMALLAESEWRLIEKLDGMQVMVEPANYGNGV</sequence>
<dbReference type="InterPro" id="IPR008775">
    <property type="entry name" value="Phytyl_CoA_dOase-like"/>
</dbReference>
<gene>
    <name evidence="1" type="ORF">Thimo_3576</name>
</gene>